<evidence type="ECO:0000313" key="3">
    <source>
        <dbReference type="Proteomes" id="UP000053647"/>
    </source>
</evidence>
<proteinExistence type="predicted"/>
<reference evidence="3" key="2">
    <citation type="submission" date="2015-01" db="EMBL/GenBank/DDBJ databases">
        <title>Evolutionary Origins and Diversification of the Mycorrhizal Mutualists.</title>
        <authorList>
            <consortium name="DOE Joint Genome Institute"/>
            <consortium name="Mycorrhizal Genomics Consortium"/>
            <person name="Kohler A."/>
            <person name="Kuo A."/>
            <person name="Nagy L.G."/>
            <person name="Floudas D."/>
            <person name="Copeland A."/>
            <person name="Barry K.W."/>
            <person name="Cichocki N."/>
            <person name="Veneault-Fourrey C."/>
            <person name="LaButti K."/>
            <person name="Lindquist E.A."/>
            <person name="Lipzen A."/>
            <person name="Lundell T."/>
            <person name="Morin E."/>
            <person name="Murat C."/>
            <person name="Riley R."/>
            <person name="Ohm R."/>
            <person name="Sun H."/>
            <person name="Tunlid A."/>
            <person name="Henrissat B."/>
            <person name="Grigoriev I.V."/>
            <person name="Hibbett D.S."/>
            <person name="Martin F."/>
        </authorList>
    </citation>
    <scope>NUCLEOTIDE SEQUENCE [LARGE SCALE GENOMIC DNA]</scope>
    <source>
        <strain evidence="3">ATCC 200175</strain>
    </source>
</reference>
<dbReference type="OrthoDB" id="2659919at2759"/>
<dbReference type="Proteomes" id="UP000053647">
    <property type="component" value="Unassembled WGS sequence"/>
</dbReference>
<dbReference type="HOGENOM" id="CLU_103445_0_0_1"/>
<name>A0A0C9TZ28_PAXIN</name>
<feature type="region of interest" description="Disordered" evidence="1">
    <location>
        <begin position="110"/>
        <end position="147"/>
    </location>
</feature>
<organism evidence="2 3">
    <name type="scientific">Paxillus involutus ATCC 200175</name>
    <dbReference type="NCBI Taxonomy" id="664439"/>
    <lineage>
        <taxon>Eukaryota</taxon>
        <taxon>Fungi</taxon>
        <taxon>Dikarya</taxon>
        <taxon>Basidiomycota</taxon>
        <taxon>Agaricomycotina</taxon>
        <taxon>Agaricomycetes</taxon>
        <taxon>Agaricomycetidae</taxon>
        <taxon>Boletales</taxon>
        <taxon>Paxilineae</taxon>
        <taxon>Paxillaceae</taxon>
        <taxon>Paxillus</taxon>
    </lineage>
</organism>
<dbReference type="EMBL" id="KN819336">
    <property type="protein sequence ID" value="KIJ15588.1"/>
    <property type="molecule type" value="Genomic_DNA"/>
</dbReference>
<accession>A0A0C9TZ28</accession>
<gene>
    <name evidence="2" type="ORF">PAXINDRAFT_11708</name>
</gene>
<keyword evidence="3" id="KW-1185">Reference proteome</keyword>
<protein>
    <submittedName>
        <fullName evidence="2">Uncharacterized protein</fullName>
    </submittedName>
</protein>
<reference evidence="2 3" key="1">
    <citation type="submission" date="2014-06" db="EMBL/GenBank/DDBJ databases">
        <authorList>
            <consortium name="DOE Joint Genome Institute"/>
            <person name="Kuo A."/>
            <person name="Kohler A."/>
            <person name="Nagy L.G."/>
            <person name="Floudas D."/>
            <person name="Copeland A."/>
            <person name="Barry K.W."/>
            <person name="Cichocki N."/>
            <person name="Veneault-Fourrey C."/>
            <person name="LaButti K."/>
            <person name="Lindquist E.A."/>
            <person name="Lipzen A."/>
            <person name="Lundell T."/>
            <person name="Morin E."/>
            <person name="Murat C."/>
            <person name="Sun H."/>
            <person name="Tunlid A."/>
            <person name="Henrissat B."/>
            <person name="Grigoriev I.V."/>
            <person name="Hibbett D.S."/>
            <person name="Martin F."/>
            <person name="Nordberg H.P."/>
            <person name="Cantor M.N."/>
            <person name="Hua S.X."/>
        </authorList>
    </citation>
    <scope>NUCLEOTIDE SEQUENCE [LARGE SCALE GENOMIC DNA]</scope>
    <source>
        <strain evidence="2 3">ATCC 200175</strain>
    </source>
</reference>
<sequence length="234" mass="25416">MLILGMLFHITLGLLFVVNNLGKSEPGSSFFQSFSISFNPLSKSPAPNTTSDHRLVHLSKDSGIGNPTLGLAYHQPKDLADSAGARNLLSAGSSDRFLLSESDILPSGKHVELSPQPTIHTLSPDARLPSVAHPPNAENPASKIRPQREGDIVLSSDHIQSSGQREHGHGFVSRMVTRALAKPYYKITSVVSRWFRLFTEGFSVAVICAVRMRLAGHYTLSSSSYVAFILIGRL</sequence>
<evidence type="ECO:0000313" key="2">
    <source>
        <dbReference type="EMBL" id="KIJ15588.1"/>
    </source>
</evidence>
<dbReference type="AlphaFoldDB" id="A0A0C9TZ28"/>
<evidence type="ECO:0000256" key="1">
    <source>
        <dbReference type="SAM" id="MobiDB-lite"/>
    </source>
</evidence>